<gene>
    <name evidence="1" type="ORF">B0T14DRAFT_519227</name>
</gene>
<dbReference type="AlphaFoldDB" id="A0AA39WPW4"/>
<dbReference type="Proteomes" id="UP001175000">
    <property type="component" value="Unassembled WGS sequence"/>
</dbReference>
<dbReference type="Gene3D" id="3.40.50.1820">
    <property type="entry name" value="alpha/beta hydrolase"/>
    <property type="match status" value="1"/>
</dbReference>
<sequence>MAPGWTLGVQKSGTSSRNRWFINFSTGLSSSPTCNPVTMKLSLSSLSSLPSLSSLSSLVLATTATASPLVERQNGSGDGPYAPAYYYTNNGLSRHTFYAPRNVPAGVKLPVMIWGNGACSADSLGQAPFLTQLASHGVLIIVQGTPRGGGSTNDQMMRQAIDFISNNAGRGQWANVDASRITAAGFSCGGVEAYSQINDARVKDIGIWSSGLLGDYDRARNFRKPVFFFMGGQNDIAYGNGERDYNYMPQGVPKWKGNLNVGHGGTYHEYNGGKFGTIGARWVQWIMRGNATAGEYLTGNGARQAGWQVVSQDLHNLRITPV</sequence>
<reference evidence="1" key="1">
    <citation type="submission" date="2023-06" db="EMBL/GenBank/DDBJ databases">
        <title>Genome-scale phylogeny and comparative genomics of the fungal order Sordariales.</title>
        <authorList>
            <consortium name="Lawrence Berkeley National Laboratory"/>
            <person name="Hensen N."/>
            <person name="Bonometti L."/>
            <person name="Westerberg I."/>
            <person name="Brannstrom I.O."/>
            <person name="Guillou S."/>
            <person name="Cros-Aarteil S."/>
            <person name="Calhoun S."/>
            <person name="Haridas S."/>
            <person name="Kuo A."/>
            <person name="Mondo S."/>
            <person name="Pangilinan J."/>
            <person name="Riley R."/>
            <person name="Labutti K."/>
            <person name="Andreopoulos B."/>
            <person name="Lipzen A."/>
            <person name="Chen C."/>
            <person name="Yanf M."/>
            <person name="Daum C."/>
            <person name="Ng V."/>
            <person name="Clum A."/>
            <person name="Steindorff A."/>
            <person name="Ohm R."/>
            <person name="Martin F."/>
            <person name="Silar P."/>
            <person name="Natvig D."/>
            <person name="Lalanne C."/>
            <person name="Gautier V."/>
            <person name="Ament-Velasquez S.L."/>
            <person name="Kruys A."/>
            <person name="Hutchinson M.I."/>
            <person name="Powell A.J."/>
            <person name="Barry K."/>
            <person name="Miller A.N."/>
            <person name="Grigoriev I.V."/>
            <person name="Debuchy R."/>
            <person name="Gladieux P."/>
            <person name="Thoren M.H."/>
            <person name="Johannesson H."/>
        </authorList>
    </citation>
    <scope>NUCLEOTIDE SEQUENCE</scope>
    <source>
        <strain evidence="1">CBS 606.72</strain>
    </source>
</reference>
<comment type="caution">
    <text evidence="1">The sequence shown here is derived from an EMBL/GenBank/DDBJ whole genome shotgun (WGS) entry which is preliminary data.</text>
</comment>
<keyword evidence="2" id="KW-1185">Reference proteome</keyword>
<evidence type="ECO:0000313" key="2">
    <source>
        <dbReference type="Proteomes" id="UP001175000"/>
    </source>
</evidence>
<dbReference type="EMBL" id="JAULSU010000004">
    <property type="protein sequence ID" value="KAK0619398.1"/>
    <property type="molecule type" value="Genomic_DNA"/>
</dbReference>
<name>A0AA39WPW4_9PEZI</name>
<evidence type="ECO:0000313" key="1">
    <source>
        <dbReference type="EMBL" id="KAK0619398.1"/>
    </source>
</evidence>
<dbReference type="InterPro" id="IPR029058">
    <property type="entry name" value="AB_hydrolase_fold"/>
</dbReference>
<protein>
    <submittedName>
        <fullName evidence="1">Uncharacterized protein</fullName>
    </submittedName>
</protein>
<accession>A0AA39WPW4</accession>
<organism evidence="1 2">
    <name type="scientific">Immersiella caudata</name>
    <dbReference type="NCBI Taxonomy" id="314043"/>
    <lineage>
        <taxon>Eukaryota</taxon>
        <taxon>Fungi</taxon>
        <taxon>Dikarya</taxon>
        <taxon>Ascomycota</taxon>
        <taxon>Pezizomycotina</taxon>
        <taxon>Sordariomycetes</taxon>
        <taxon>Sordariomycetidae</taxon>
        <taxon>Sordariales</taxon>
        <taxon>Lasiosphaeriaceae</taxon>
        <taxon>Immersiella</taxon>
    </lineage>
</organism>
<dbReference type="SUPFAM" id="SSF53474">
    <property type="entry name" value="alpha/beta-Hydrolases"/>
    <property type="match status" value="1"/>
</dbReference>
<proteinExistence type="predicted"/>